<feature type="non-terminal residue" evidence="7">
    <location>
        <position position="1"/>
    </location>
</feature>
<reference evidence="7" key="1">
    <citation type="submission" date="2023-06" db="EMBL/GenBank/DDBJ databases">
        <title>Male Hemibagrus guttatus genome.</title>
        <authorList>
            <person name="Bian C."/>
        </authorList>
    </citation>
    <scope>NUCLEOTIDE SEQUENCE</scope>
    <source>
        <strain evidence="7">Male_cb2023</strain>
        <tissue evidence="7">Muscle</tissue>
    </source>
</reference>
<evidence type="ECO:0000256" key="1">
    <source>
        <dbReference type="ARBA" id="ARBA00022614"/>
    </source>
</evidence>
<dbReference type="PRINTS" id="PR01719">
    <property type="entry name" value="MHCIIACTVATR"/>
</dbReference>
<dbReference type="GO" id="GO:0045345">
    <property type="term" value="P:positive regulation of MHC class I biosynthetic process"/>
    <property type="evidence" value="ECO:0007669"/>
    <property type="project" value="TreeGrafter"/>
</dbReference>
<dbReference type="Gene3D" id="3.40.50.300">
    <property type="entry name" value="P-loop containing nucleotide triphosphate hydrolases"/>
    <property type="match status" value="1"/>
</dbReference>
<dbReference type="FunFam" id="3.40.50.300:FF:001028">
    <property type="entry name" value="Class II major histocompatibility complex transactivator"/>
    <property type="match status" value="1"/>
</dbReference>
<dbReference type="Pfam" id="PF09758">
    <property type="entry name" value="FPL"/>
    <property type="match status" value="1"/>
</dbReference>
<feature type="region of interest" description="Disordered" evidence="5">
    <location>
        <begin position="1492"/>
        <end position="1578"/>
    </location>
</feature>
<feature type="compositionally biased region" description="Low complexity" evidence="5">
    <location>
        <begin position="337"/>
        <end position="356"/>
    </location>
</feature>
<organism evidence="7 8">
    <name type="scientific">Hemibagrus guttatus</name>
    <dbReference type="NCBI Taxonomy" id="175788"/>
    <lineage>
        <taxon>Eukaryota</taxon>
        <taxon>Metazoa</taxon>
        <taxon>Chordata</taxon>
        <taxon>Craniata</taxon>
        <taxon>Vertebrata</taxon>
        <taxon>Euteleostomi</taxon>
        <taxon>Actinopterygii</taxon>
        <taxon>Neopterygii</taxon>
        <taxon>Teleostei</taxon>
        <taxon>Ostariophysi</taxon>
        <taxon>Siluriformes</taxon>
        <taxon>Bagridae</taxon>
        <taxon>Hemibagrus</taxon>
    </lineage>
</organism>
<feature type="compositionally biased region" description="Basic residues" evidence="5">
    <location>
        <begin position="1524"/>
        <end position="1535"/>
    </location>
</feature>
<dbReference type="Gene3D" id="3.80.10.10">
    <property type="entry name" value="Ribonuclease Inhibitor"/>
    <property type="match status" value="1"/>
</dbReference>
<evidence type="ECO:0000256" key="4">
    <source>
        <dbReference type="ARBA" id="ARBA00022840"/>
    </source>
</evidence>
<feature type="compositionally biased region" description="Basic and acidic residues" evidence="5">
    <location>
        <begin position="1513"/>
        <end position="1523"/>
    </location>
</feature>
<keyword evidence="8" id="KW-1185">Reference proteome</keyword>
<dbReference type="Gene3D" id="3.60.10.10">
    <property type="entry name" value="Endonuclease/exonuclease/phosphatase"/>
    <property type="match status" value="1"/>
</dbReference>
<dbReference type="InterPro" id="IPR027417">
    <property type="entry name" value="P-loop_NTPase"/>
</dbReference>
<dbReference type="InterPro" id="IPR001611">
    <property type="entry name" value="Leu-rich_rpt"/>
</dbReference>
<evidence type="ECO:0000256" key="3">
    <source>
        <dbReference type="ARBA" id="ARBA00022741"/>
    </source>
</evidence>
<feature type="region of interest" description="Disordered" evidence="5">
    <location>
        <begin position="337"/>
        <end position="373"/>
    </location>
</feature>
<comment type="caution">
    <text evidence="7">The sequence shown here is derived from an EMBL/GenBank/DDBJ whole genome shotgun (WGS) entry which is preliminary data.</text>
</comment>
<evidence type="ECO:0000259" key="6">
    <source>
        <dbReference type="PROSITE" id="PS50837"/>
    </source>
</evidence>
<feature type="compositionally biased region" description="Polar residues" evidence="5">
    <location>
        <begin position="227"/>
        <end position="239"/>
    </location>
</feature>
<dbReference type="GO" id="GO:0045348">
    <property type="term" value="P:positive regulation of MHC class II biosynthetic process"/>
    <property type="evidence" value="ECO:0007669"/>
    <property type="project" value="TreeGrafter"/>
</dbReference>
<protein>
    <recommendedName>
        <fullName evidence="6">NACHT domain-containing protein</fullName>
    </recommendedName>
</protein>
<dbReference type="PROSITE" id="PS50837">
    <property type="entry name" value="NACHT"/>
    <property type="match status" value="1"/>
</dbReference>
<accession>A0AAE0QET7</accession>
<keyword evidence="3" id="KW-0547">Nucleotide-binding</keyword>
<dbReference type="Proteomes" id="UP001274896">
    <property type="component" value="Unassembled WGS sequence"/>
</dbReference>
<evidence type="ECO:0000313" key="7">
    <source>
        <dbReference type="EMBL" id="KAK3520332.1"/>
    </source>
</evidence>
<keyword evidence="1" id="KW-0433">Leucine-rich repeat</keyword>
<dbReference type="GO" id="GO:0005524">
    <property type="term" value="F:ATP binding"/>
    <property type="evidence" value="ECO:0007669"/>
    <property type="project" value="UniProtKB-KW"/>
</dbReference>
<evidence type="ECO:0000256" key="2">
    <source>
        <dbReference type="ARBA" id="ARBA00022737"/>
    </source>
</evidence>
<name>A0AAE0QET7_9TELE</name>
<dbReference type="GO" id="GO:0045944">
    <property type="term" value="P:positive regulation of transcription by RNA polymerase II"/>
    <property type="evidence" value="ECO:0007669"/>
    <property type="project" value="TreeGrafter"/>
</dbReference>
<keyword evidence="2" id="KW-0677">Repeat</keyword>
<dbReference type="InterPro" id="IPR007111">
    <property type="entry name" value="NACHT_NTPase"/>
</dbReference>
<evidence type="ECO:0000256" key="5">
    <source>
        <dbReference type="SAM" id="MobiDB-lite"/>
    </source>
</evidence>
<gene>
    <name evidence="7" type="ORF">QTP70_023297</name>
</gene>
<feature type="compositionally biased region" description="Polar residues" evidence="5">
    <location>
        <begin position="1492"/>
        <end position="1503"/>
    </location>
</feature>
<dbReference type="SUPFAM" id="SSF52540">
    <property type="entry name" value="P-loop containing nucleoside triphosphate hydrolases"/>
    <property type="match status" value="1"/>
</dbReference>
<dbReference type="SMART" id="SM00368">
    <property type="entry name" value="LRR_RI"/>
    <property type="match status" value="4"/>
</dbReference>
<sequence length="2230" mass="252724">ANCFSALSLTRQPGCLEKVLDALWESYEELWWPGGIMVPFQEVLSEVRKVLQDVNLLPSLLTQLVEAQIFSAQYYQRFFAENLSDVNVDVDDLARKLALPVWEKWDASKVILSSVLMENEPENPEPEDIMTNVDQGETPPDRLLDLIVSTPLEEFPFEEFLDTSYSEEVWDAIPDGSDDKVTSLVCEVYDKISPASKVHKRKRRVDPSEKRPRSKRSKRGLIPPLTPKSSETPGFNTSVQEGDFHLTGLSSLVHLPLTIATTASLMPSGAPAMQIIQTFNPLSPPVIKSILPVGHTYVLVSPQSLAPVPVPQIAPLSPLDGTVAPIELSMSIQPVSSLSDSASRSQSPSQTAPVSPSKDKSPSKEHLPATQEIKKIPVIPKNVQDFIKRLKLHLGETCSMMQGGMSMESHYIDTPLVQRKLVIRTGKNANKCLEKELVVLSDSERKKAMMHRSHVFQNCGSNNKHLITVLGKAGMGKSTFIQRLALDWSSGGLQQFQFIFLLNCKVLNLTQRSFSLKSLLFDSSTSPRCDDSEAIFKHVLSFPENVLIVFDSFDEMKDLEGLLQSPATSATDGNYSIRQLFSGLFQKKILSGCTVLIVTRPKDVLNQLLRKVDGILEVSCFSPKDIETYVSNYFEDASEKKDAFRKIQNQRYIFSLCSNPLLCRLTCFLAEHQKSSGLPSTLTDLYQRVLGQYLEQNGELQGSKQELVQLCNVAWDGFKTQNSLLNQNQNQNLVDYGLTSGILITHTGSEEPDNSRVTYFANLFVQNFLSALLLVHSNELNDKVLLAQTTLQQRKKKVHGEWQDVLQRYTMGLLFQKNTPSCCRVFQSSADLQAKRKTVEVHLENLKPGELIPSRLLELVHCVYEARNVKLAKLLVKNLPDNLSFCGAQLSPVDLHVVWHLLSQTKGLKRTFSIDLRDTCVPLSGLKELVALDFVSSFRAPTMDTINLWEDLHRSSDQLSLKKAIEKFTINPLKVSQVSHVENLVVLVQIHNEKKLPLCEAEPALEDGVPAVRHLQKLEYELGQQHDPEAFLQLMKILPALQSLHHLDLENNKMGDVEAEHLAGVLSSLSSLKLLNLSQNCIGDGGVRKLSRALESASSLQSLSLYGNVIGDSGAESLASVLPLMTSLLDLDVKYNKFTDAGAKKLSAALKNSTSVKSLHLLLFIQPCLVVLRYMYHVLTKNTTVTDHNRNLLVETIRSITEILIWGDQNDSSVFDFFLEKNMFAFFLNILRQKSGRYVCVQLLQTLNILFENISHETSLYYLLSNNHVNSIIVHKFDFSDEEIMAYYISFLKTLSLKLNNHTVHFFYNEHTNDFALYTEAIKFFNHPESMVRIAVRTITLNVYKVDNQHMLHYIRDKTAVPYFSNLVWFIGSHVIELDKCVQTDEEHKNRGKLSDLVAEHLDHLHYLNDILIINCEFLNDVLTDHLLNRLFLPLYVYSLVSQEQSEDRKINPQVSLYLLSQVFLIIHYQPLVNALADVILNGDLSVFTPQTEQNTHKSSSSAAVRRFTKPPESLERSLEMSRHRGRKKTQKRPNYKNVGEEDEEERGTEEGPDEEKEKAKGTDASSKASRTSGDTEEIEMVVMEKCKISDISTLTEQNITDEEKTAAAAAGTEGQRSRPFLDMVYNALDCEKEDYHALFVLCLLFAMSHSKVKYRTSTTDLCALPPYSINPELLEKIQLPVLGQERSSYSHVLVERVIRVMNHAALPDGRVRLATLELSCLLLKHSVLSGSRCIIKDVHLACLEGAREESLHLLRRFYKASGEEIFLDMFEDEYRSMTSKPLNVEYLMMDASILLPPTGTPLTGIDFVKRLPCGDMEKTRRAIRVFFMLRALSLQLQGEPETQLPLTRPEDLIKTDDVLDLRAVFNGHVGEGNRGDEEVMGKFGVMERNLEGQMVVDFAKRMDMAVVNTYFQKREEHRVTYKSGGRRTQVDYILCRRGNLKEISDCKVVVGESVARQHRMVVCRMTLMVCKKKRSEIEIEKKTKWWKLKKEECCEEFRQKLRQALGGQVVLPDDWETTAEVIRETGRKVLGVSSGRRKEDKETWWWNEEVQDSIQRKRLQGEEVKKVQEFKYLGSTVQSNGECGKEVKKRVQAGWNGWRKVSGVLCERKISARIKGKVYRTVVRAAMLYGLETVSLRKRQESELEVAELKMLRFSLGVTRLDRIRNEYIRGTAHVGRLGDKVREARLRWFGHVQRRESSEWVCGRNDSPLASHGKGLAGFSIRRCRGQC</sequence>
<dbReference type="InterPro" id="IPR032675">
    <property type="entry name" value="LRR_dom_sf"/>
</dbReference>
<dbReference type="PANTHER" id="PTHR47189">
    <property type="entry name" value="MHC CLASS II TRANSACTIVATOR"/>
    <property type="match status" value="1"/>
</dbReference>
<dbReference type="InterPro" id="IPR008095">
    <property type="entry name" value="MHC_II_transact"/>
</dbReference>
<feature type="domain" description="NACHT" evidence="6">
    <location>
        <begin position="465"/>
        <end position="601"/>
    </location>
</feature>
<dbReference type="InterPro" id="IPR019155">
    <property type="entry name" value="CLEC16A/TT9_N"/>
</dbReference>
<feature type="region of interest" description="Disordered" evidence="5">
    <location>
        <begin position="196"/>
        <end position="239"/>
    </location>
</feature>
<dbReference type="SUPFAM" id="SSF52047">
    <property type="entry name" value="RNI-like"/>
    <property type="match status" value="1"/>
</dbReference>
<dbReference type="InterPro" id="IPR045820">
    <property type="entry name" value="CLEC16A/TT9_C"/>
</dbReference>
<dbReference type="Pfam" id="PF05729">
    <property type="entry name" value="NACHT"/>
    <property type="match status" value="1"/>
</dbReference>
<dbReference type="EMBL" id="JAUCMX010000016">
    <property type="protein sequence ID" value="KAK3520332.1"/>
    <property type="molecule type" value="Genomic_DNA"/>
</dbReference>
<proteinExistence type="predicted"/>
<evidence type="ECO:0000313" key="8">
    <source>
        <dbReference type="Proteomes" id="UP001274896"/>
    </source>
</evidence>
<dbReference type="Pfam" id="PF19439">
    <property type="entry name" value="CLEC16A_C"/>
    <property type="match status" value="1"/>
</dbReference>
<keyword evidence="4" id="KW-0067">ATP-binding</keyword>
<feature type="compositionally biased region" description="Polar residues" evidence="5">
    <location>
        <begin position="1564"/>
        <end position="1573"/>
    </location>
</feature>
<dbReference type="Pfam" id="PF13516">
    <property type="entry name" value="LRR_6"/>
    <property type="match status" value="3"/>
</dbReference>
<feature type="compositionally biased region" description="Acidic residues" evidence="5">
    <location>
        <begin position="1541"/>
        <end position="1555"/>
    </location>
</feature>
<feature type="compositionally biased region" description="Basic and acidic residues" evidence="5">
    <location>
        <begin position="357"/>
        <end position="373"/>
    </location>
</feature>
<dbReference type="InterPro" id="IPR036691">
    <property type="entry name" value="Endo/exonu/phosph_ase_sf"/>
</dbReference>
<dbReference type="PANTHER" id="PTHR47189:SF1">
    <property type="entry name" value="MHC CLASS II TRANSACTIVATOR"/>
    <property type="match status" value="1"/>
</dbReference>